<organism evidence="2 3">
    <name type="scientific">Caldicellulosiruptor hydrothermalis (strain DSM 18901 / VKM B-2411 / 108)</name>
    <dbReference type="NCBI Taxonomy" id="632292"/>
    <lineage>
        <taxon>Bacteria</taxon>
        <taxon>Bacillati</taxon>
        <taxon>Bacillota</taxon>
        <taxon>Bacillota incertae sedis</taxon>
        <taxon>Caldicellulosiruptorales</taxon>
        <taxon>Caldicellulosiruptoraceae</taxon>
        <taxon>Caldicellulosiruptor</taxon>
    </lineage>
</organism>
<proteinExistence type="predicted"/>
<dbReference type="AlphaFoldDB" id="E4QDT1"/>
<dbReference type="EMBL" id="CP002219">
    <property type="protein sequence ID" value="ADQ06498.1"/>
    <property type="molecule type" value="Genomic_DNA"/>
</dbReference>
<dbReference type="SUPFAM" id="SSF55486">
    <property type="entry name" value="Metalloproteases ('zincins'), catalytic domain"/>
    <property type="match status" value="1"/>
</dbReference>
<reference key="1">
    <citation type="submission" date="2010-09" db="EMBL/GenBank/DDBJ databases">
        <title>Complete sequence of Caldicellulosiruptor hydrothermalis 108.</title>
        <authorList>
            <consortium name="US DOE Joint Genome Institute"/>
            <person name="Lucas S."/>
            <person name="Copeland A."/>
            <person name="Lapidus A."/>
            <person name="Cheng J.-F."/>
            <person name="Bruce D."/>
            <person name="Goodwin L."/>
            <person name="Pitluck S."/>
            <person name="Davenport K."/>
            <person name="Detter J.C."/>
            <person name="Han C."/>
            <person name="Tapia R."/>
            <person name="Land M."/>
            <person name="Hauser L."/>
            <person name="Chang Y.-J."/>
            <person name="Jeffries C."/>
            <person name="Kyrpides N."/>
            <person name="Ivanova N."/>
            <person name="Mikhailova N."/>
            <person name="Blumer-Schuette S.E."/>
            <person name="Kelly R.M."/>
            <person name="Woyke T."/>
        </authorList>
    </citation>
    <scope>NUCLEOTIDE SEQUENCE</scope>
    <source>
        <strain>108</strain>
    </source>
</reference>
<dbReference type="HOGENOM" id="CLU_481219_0_0_9"/>
<dbReference type="GO" id="GO:0008237">
    <property type="term" value="F:metallopeptidase activity"/>
    <property type="evidence" value="ECO:0007669"/>
    <property type="project" value="InterPro"/>
</dbReference>
<accession>E4QDT1</accession>
<gene>
    <name evidence="2" type="ordered locus">Calhy_0761</name>
</gene>
<keyword evidence="1" id="KW-0175">Coiled coil</keyword>
<protein>
    <recommendedName>
        <fullName evidence="4">Phage head morphogenesis domain-containing protein</fullName>
    </recommendedName>
</protein>
<dbReference type="eggNOG" id="ENOG502Z8I5">
    <property type="taxonomic scope" value="Bacteria"/>
</dbReference>
<evidence type="ECO:0000313" key="2">
    <source>
        <dbReference type="EMBL" id="ADQ06498.1"/>
    </source>
</evidence>
<dbReference type="RefSeq" id="WP_013402698.1">
    <property type="nucleotide sequence ID" value="NC_014652.1"/>
</dbReference>
<feature type="coiled-coil region" evidence="1">
    <location>
        <begin position="37"/>
        <end position="85"/>
    </location>
</feature>
<dbReference type="OrthoDB" id="9757976at2"/>
<sequence>MSYIEEIRKSAGEYAKWALETRKEYLNLRLRANTEIKKIYQNAIKQIEREIKLLAYKSGSAYLKKQHLEALKESLEIEATKLSDKLGNVIKGYIENAVEAGAAYSQNILIDLVKKADAGINTAIIKKAFSNINRQAIEACFARTRKGLRLSDRIWRQGQNFRDTISEIIQTSVAIGQDAVKTARMLEDYVNQGAETLAKNYPKMMERMKGRIPKDIKYEALRLARTEISAAFGEGTIAAATFSPSYKGMKWVLSKSHPLVDICDSLANHEEGLGRGVYSPGNEPPYPAHPNCLCALLPVHEEPEKFVERLKKWVNNPESDSELEEWYNKIYKEAAKFTEKPKYSNKEQARDFLLKELGFREVSFAGLDDDVSAMVTQNIEKIFEEKTYLKGFINRLTTKGKEMKSAYAQSMISFGEFHYDTELSISRENMKSIEKVQEKYQHDLLYNFHPDGTDENAIILHELGHFIEYKLALLTSNTLKEAYEKIRKHEVAELIMNYTLDKCGIEPNDKETIKKELSGYACYSAAEFMAEAFAEAMNSQKPRKVAKVFLEVLKEFEKEVFKP</sequence>
<name>E4QDT1_CALH1</name>
<evidence type="ECO:0008006" key="4">
    <source>
        <dbReference type="Google" id="ProtNLM"/>
    </source>
</evidence>
<dbReference type="KEGG" id="chd:Calhy_0761"/>
<evidence type="ECO:0000256" key="1">
    <source>
        <dbReference type="SAM" id="Coils"/>
    </source>
</evidence>
<reference evidence="2 3" key="2">
    <citation type="journal article" date="2011" name="J. Bacteriol.">
        <title>Complete genome sequences for the anaerobic, extremely thermophilic plant biomass-degrading bacteria Caldicellulosiruptor hydrothermalis, Caldicellulosiruptor kristjanssonii, Caldicellulosiruptor kronotskyensis, Caldicellulosiruptor owensenis, and Caldicellulosiruptor lactoaceticus.</title>
        <authorList>
            <person name="Blumer-Schuette S.E."/>
            <person name="Ozdemir I."/>
            <person name="Mistry D."/>
            <person name="Lucas S."/>
            <person name="Lapidus A."/>
            <person name="Cheng J.F."/>
            <person name="Goodwin L.A."/>
            <person name="Pitluck S."/>
            <person name="Land M.L."/>
            <person name="Hauser L.J."/>
            <person name="Woyke T."/>
            <person name="Mikhailova N."/>
            <person name="Pati A."/>
            <person name="Kyrpides N.C."/>
            <person name="Ivanova N."/>
            <person name="Detter J.C."/>
            <person name="Walston-Davenport K."/>
            <person name="Han S."/>
            <person name="Adams M.W."/>
            <person name="Kelly R.M."/>
        </authorList>
    </citation>
    <scope>NUCLEOTIDE SEQUENCE [LARGE SCALE GENOMIC DNA]</scope>
    <source>
        <strain evidence="3">DSM 18901 / VKM B-2411 / 108</strain>
    </source>
</reference>
<keyword evidence="3" id="KW-1185">Reference proteome</keyword>
<dbReference type="Proteomes" id="UP000006890">
    <property type="component" value="Chromosome"/>
</dbReference>
<evidence type="ECO:0000313" key="3">
    <source>
        <dbReference type="Proteomes" id="UP000006890"/>
    </source>
</evidence>
<dbReference type="Gene3D" id="3.40.390.10">
    <property type="entry name" value="Collagenase (Catalytic Domain)"/>
    <property type="match status" value="1"/>
</dbReference>
<dbReference type="STRING" id="632292.Calhy_0761"/>
<dbReference type="InterPro" id="IPR024079">
    <property type="entry name" value="MetalloPept_cat_dom_sf"/>
</dbReference>